<reference evidence="4 5" key="1">
    <citation type="submission" date="2016-10" db="EMBL/GenBank/DDBJ databases">
        <authorList>
            <person name="Varghese N."/>
            <person name="Submissions S."/>
        </authorList>
    </citation>
    <scope>NUCLEOTIDE SEQUENCE [LARGE SCALE GENOMIC DNA]</scope>
    <source>
        <strain evidence="4 5">RHA_55</strain>
    </source>
</reference>
<evidence type="ECO:0000313" key="4">
    <source>
        <dbReference type="EMBL" id="SDS83429.1"/>
    </source>
</evidence>
<keyword evidence="5" id="KW-1185">Reference proteome</keyword>
<dbReference type="InterPro" id="IPR003362">
    <property type="entry name" value="Bact_transf"/>
</dbReference>
<evidence type="ECO:0000256" key="1">
    <source>
        <dbReference type="ARBA" id="ARBA00006464"/>
    </source>
</evidence>
<dbReference type="RefSeq" id="WP_092447038.1">
    <property type="nucleotide sequence ID" value="NZ_LT629774.1"/>
</dbReference>
<name>A0A1H1VH62_9FLAO</name>
<dbReference type="PANTHER" id="PTHR30576">
    <property type="entry name" value="COLANIC BIOSYNTHESIS UDP-GLUCOSE LIPID CARRIER TRANSFERASE"/>
    <property type="match status" value="1"/>
</dbReference>
<dbReference type="PANTHER" id="PTHR30576:SF20">
    <property type="entry name" value="QUINOVOSAMINEPHOSPHOTRANSFERAE-RELATED"/>
    <property type="match status" value="1"/>
</dbReference>
<dbReference type="AlphaFoldDB" id="A0A1H1VH62"/>
<feature type="domain" description="Bacterial sugar transferase" evidence="3">
    <location>
        <begin position="10"/>
        <end position="193"/>
    </location>
</feature>
<dbReference type="EMBL" id="LT629774">
    <property type="protein sequence ID" value="SDS83429.1"/>
    <property type="molecule type" value="Genomic_DNA"/>
</dbReference>
<evidence type="ECO:0000313" key="5">
    <source>
        <dbReference type="Proteomes" id="UP000198963"/>
    </source>
</evidence>
<feature type="transmembrane region" description="Helical" evidence="2">
    <location>
        <begin position="12"/>
        <end position="38"/>
    </location>
</feature>
<dbReference type="Proteomes" id="UP000198963">
    <property type="component" value="Chromosome I"/>
</dbReference>
<keyword evidence="2" id="KW-0472">Membrane</keyword>
<comment type="similarity">
    <text evidence="1">Belongs to the bacterial sugar transferase family.</text>
</comment>
<proteinExistence type="inferred from homology"/>
<sequence length="196" mass="22500">MISKSQLRFKRIFDVVLVVLCLPLLFIPILLLVLIATIDTKTWGIYSQLRVGQYGKLFKIYKIRTLADGEHQLGGLNNHATCIGRFLRRSKLNELPQLYNVFIGDMSLVGPRPDLPGFADTLNGKNRIILMVKPGITGPASIKYRDEEALLAQQKDPERYNRAIIWVDKVKINKKYVENYSFYLDLILILKSLIHK</sequence>
<organism evidence="4 5">
    <name type="scientific">Winogradskyella sediminis</name>
    <dbReference type="NCBI Taxonomy" id="1382466"/>
    <lineage>
        <taxon>Bacteria</taxon>
        <taxon>Pseudomonadati</taxon>
        <taxon>Bacteroidota</taxon>
        <taxon>Flavobacteriia</taxon>
        <taxon>Flavobacteriales</taxon>
        <taxon>Flavobacteriaceae</taxon>
        <taxon>Winogradskyella</taxon>
    </lineage>
</organism>
<accession>A0A1H1VH62</accession>
<dbReference type="Pfam" id="PF02397">
    <property type="entry name" value="Bac_transf"/>
    <property type="match status" value="1"/>
</dbReference>
<dbReference type="GO" id="GO:0016780">
    <property type="term" value="F:phosphotransferase activity, for other substituted phosphate groups"/>
    <property type="evidence" value="ECO:0007669"/>
    <property type="project" value="TreeGrafter"/>
</dbReference>
<gene>
    <name evidence="4" type="ORF">SAMN04489797_2538</name>
</gene>
<evidence type="ECO:0000256" key="2">
    <source>
        <dbReference type="SAM" id="Phobius"/>
    </source>
</evidence>
<evidence type="ECO:0000259" key="3">
    <source>
        <dbReference type="Pfam" id="PF02397"/>
    </source>
</evidence>
<keyword evidence="2" id="KW-1133">Transmembrane helix</keyword>
<keyword evidence="2" id="KW-0812">Transmembrane</keyword>
<protein>
    <submittedName>
        <fullName evidence="4">Sugar transferase involved in LPS biosynthesis (Colanic, teichoic acid)</fullName>
    </submittedName>
</protein>
<dbReference type="STRING" id="1249933.SAMN04489797_2538"/>
<keyword evidence="4" id="KW-0808">Transferase</keyword>